<dbReference type="InterPro" id="IPR001054">
    <property type="entry name" value="A/G_cyclase"/>
</dbReference>
<evidence type="ECO:0000256" key="8">
    <source>
        <dbReference type="ARBA" id="ARBA00023239"/>
    </source>
</evidence>
<comment type="subcellular location">
    <subcellularLocation>
        <location evidence="1">Membrane</location>
        <topology evidence="1">Single-pass type I membrane protein</topology>
    </subcellularLocation>
</comment>
<reference evidence="13 14" key="1">
    <citation type="submission" date="2022-04" db="EMBL/GenBank/DDBJ databases">
        <title>Positive selection, recombination, and allopatry shape intraspecific diversity of widespread and dominant cyanobacteria.</title>
        <authorList>
            <person name="Wei J."/>
            <person name="Shu W."/>
            <person name="Hu C."/>
        </authorList>
    </citation>
    <scope>NUCLEOTIDE SEQUENCE [LARGE SCALE GENOMIC DNA]</scope>
    <source>
        <strain evidence="13 14">DQ-A4</strain>
    </source>
</reference>
<feature type="domain" description="Guanylate cyclase" evidence="12">
    <location>
        <begin position="401"/>
        <end position="528"/>
    </location>
</feature>
<dbReference type="PROSITE" id="PS00452">
    <property type="entry name" value="GUANYLATE_CYCLASE_1"/>
    <property type="match status" value="1"/>
</dbReference>
<evidence type="ECO:0000256" key="10">
    <source>
        <dbReference type="RuleBase" id="RU000405"/>
    </source>
</evidence>
<keyword evidence="6" id="KW-1133">Transmembrane helix</keyword>
<proteinExistence type="inferred from homology"/>
<dbReference type="InterPro" id="IPR007892">
    <property type="entry name" value="CHASE4"/>
</dbReference>
<dbReference type="PANTHER" id="PTHR11920">
    <property type="entry name" value="GUANYLYL CYCLASE"/>
    <property type="match status" value="1"/>
</dbReference>
<evidence type="ECO:0000256" key="2">
    <source>
        <dbReference type="ARBA" id="ARBA00012202"/>
    </source>
</evidence>
<dbReference type="CDD" id="cd07302">
    <property type="entry name" value="CHD"/>
    <property type="match status" value="1"/>
</dbReference>
<dbReference type="RefSeq" id="WP_190700435.1">
    <property type="nucleotide sequence ID" value="NZ_JAMPKX010000005.1"/>
</dbReference>
<keyword evidence="3" id="KW-0812">Transmembrane</keyword>
<sequence length="580" mass="64189">MSSQSKLIVAKLRRKNRRLGLFLSLGTLGVLGLLYLISAAFVTQSLGRLETVTVRQDVRRAIDGVDRELRGLLVSTCDYARWDEFYAYMTTSDRTFERENFASSSHFTNLLNVDVLAAVLPDGQMRYGQQLSQQGIAPTPLPTSVKTYLQNWAQQQSIAQTQDTQTGWLASESGPMLLTICSVTNSAETAPPQGGFAMGRVLSRSQIQRLEQQLQVQMKLVDLNGSLSPSEAEIRDRLIRQPKIGDSALPDDAIAVVPITGDRIAGYARIDDINGTPLALLRVELNRDLHQQGWLASQLLGGVLLAAGVGFGLLGRWLLKQLMQESQRLARAEQALAHESVLRLANARYQEKAVELEITLKELNKEKERSEQLLINILPESIVQRLKENDTSIAEHFDEVTILFADIVNFTPIAARLQPFEVVELLNGIFSEFDDLVEEFGLEKIKTIGDAYMVAAGLPVPRTDHAEAIANMALAMQQRVADFRSKTGEAFQIRVGINTGTVVAGVIGTKKFIYDLWGDTVNVASRMESTGLAGGIQVTAATYNWLKDRYDFEVRGTVQVKGKGAMETYWLRGKQSTEEG</sequence>
<keyword evidence="8 10" id="KW-0456">Lyase</keyword>
<dbReference type="Proteomes" id="UP001482513">
    <property type="component" value="Unassembled WGS sequence"/>
</dbReference>
<keyword evidence="4" id="KW-0732">Signal</keyword>
<accession>A0ABV0K505</accession>
<evidence type="ECO:0000256" key="5">
    <source>
        <dbReference type="ARBA" id="ARBA00022741"/>
    </source>
</evidence>
<evidence type="ECO:0000256" key="11">
    <source>
        <dbReference type="SAM" id="Coils"/>
    </source>
</evidence>
<dbReference type="InterPro" id="IPR011645">
    <property type="entry name" value="HNOB_dom_associated"/>
</dbReference>
<dbReference type="GO" id="GO:0016301">
    <property type="term" value="F:kinase activity"/>
    <property type="evidence" value="ECO:0007669"/>
    <property type="project" value="UniProtKB-KW"/>
</dbReference>
<dbReference type="InterPro" id="IPR018297">
    <property type="entry name" value="A/G_cyclase_CS"/>
</dbReference>
<comment type="similarity">
    <text evidence="10">Belongs to the adenylyl cyclase class-4/guanylyl cyclase family.</text>
</comment>
<evidence type="ECO:0000256" key="7">
    <source>
        <dbReference type="ARBA" id="ARBA00023136"/>
    </source>
</evidence>
<keyword evidence="13" id="KW-0808">Transferase</keyword>
<keyword evidence="13" id="KW-0418">Kinase</keyword>
<keyword evidence="11" id="KW-0175">Coiled coil</keyword>
<comment type="caution">
    <text evidence="13">The sequence shown here is derived from an EMBL/GenBank/DDBJ whole genome shotgun (WGS) entry which is preliminary data.</text>
</comment>
<keyword evidence="5" id="KW-0547">Nucleotide-binding</keyword>
<dbReference type="Pfam" id="PF00211">
    <property type="entry name" value="Guanylate_cyc"/>
    <property type="match status" value="1"/>
</dbReference>
<evidence type="ECO:0000313" key="13">
    <source>
        <dbReference type="EMBL" id="MEP0947864.1"/>
    </source>
</evidence>
<keyword evidence="9" id="KW-0141">cGMP biosynthesis</keyword>
<organism evidence="13 14">
    <name type="scientific">Leptolyngbya subtilissima DQ-A4</name>
    <dbReference type="NCBI Taxonomy" id="2933933"/>
    <lineage>
        <taxon>Bacteria</taxon>
        <taxon>Bacillati</taxon>
        <taxon>Cyanobacteriota</taxon>
        <taxon>Cyanophyceae</taxon>
        <taxon>Leptolyngbyales</taxon>
        <taxon>Leptolyngbyaceae</taxon>
        <taxon>Leptolyngbya group</taxon>
        <taxon>Leptolyngbya</taxon>
    </lineage>
</organism>
<dbReference type="SUPFAM" id="SSF55073">
    <property type="entry name" value="Nucleotide cyclase"/>
    <property type="match status" value="1"/>
</dbReference>
<evidence type="ECO:0000259" key="12">
    <source>
        <dbReference type="PROSITE" id="PS50125"/>
    </source>
</evidence>
<dbReference type="Pfam" id="PF05228">
    <property type="entry name" value="CHASE4"/>
    <property type="match status" value="1"/>
</dbReference>
<evidence type="ECO:0000256" key="9">
    <source>
        <dbReference type="ARBA" id="ARBA00023293"/>
    </source>
</evidence>
<evidence type="ECO:0000256" key="3">
    <source>
        <dbReference type="ARBA" id="ARBA00022692"/>
    </source>
</evidence>
<dbReference type="EC" id="4.6.1.2" evidence="2"/>
<dbReference type="PANTHER" id="PTHR11920:SF335">
    <property type="entry name" value="GUANYLATE CYCLASE"/>
    <property type="match status" value="1"/>
</dbReference>
<dbReference type="PROSITE" id="PS50125">
    <property type="entry name" value="GUANYLATE_CYCLASE_2"/>
    <property type="match status" value="1"/>
</dbReference>
<evidence type="ECO:0000256" key="4">
    <source>
        <dbReference type="ARBA" id="ARBA00022729"/>
    </source>
</evidence>
<keyword evidence="7" id="KW-0472">Membrane</keyword>
<dbReference type="Gene3D" id="3.30.70.1230">
    <property type="entry name" value="Nucleotide cyclase"/>
    <property type="match status" value="1"/>
</dbReference>
<protein>
    <recommendedName>
        <fullName evidence="2">guanylate cyclase</fullName>
        <ecNumber evidence="2">4.6.1.2</ecNumber>
    </recommendedName>
</protein>
<evidence type="ECO:0000313" key="14">
    <source>
        <dbReference type="Proteomes" id="UP001482513"/>
    </source>
</evidence>
<dbReference type="SMART" id="SM00044">
    <property type="entry name" value="CYCc"/>
    <property type="match status" value="1"/>
</dbReference>
<keyword evidence="14" id="KW-1185">Reference proteome</keyword>
<name>A0ABV0K505_9CYAN</name>
<dbReference type="EMBL" id="JAMPKX010000005">
    <property type="protein sequence ID" value="MEP0947864.1"/>
    <property type="molecule type" value="Genomic_DNA"/>
</dbReference>
<evidence type="ECO:0000256" key="1">
    <source>
        <dbReference type="ARBA" id="ARBA00004479"/>
    </source>
</evidence>
<dbReference type="Pfam" id="PF07701">
    <property type="entry name" value="HNOBA"/>
    <property type="match status" value="1"/>
</dbReference>
<dbReference type="InterPro" id="IPR050401">
    <property type="entry name" value="Cyclic_nucleotide_synthase"/>
</dbReference>
<evidence type="ECO:0000256" key="6">
    <source>
        <dbReference type="ARBA" id="ARBA00022989"/>
    </source>
</evidence>
<gene>
    <name evidence="13" type="ORF">NC992_13350</name>
</gene>
<feature type="coiled-coil region" evidence="11">
    <location>
        <begin position="319"/>
        <end position="373"/>
    </location>
</feature>
<dbReference type="InterPro" id="IPR029787">
    <property type="entry name" value="Nucleotide_cyclase"/>
</dbReference>